<feature type="coiled-coil region" evidence="7">
    <location>
        <begin position="162"/>
        <end position="189"/>
    </location>
</feature>
<keyword evidence="8" id="KW-1185">Reference proteome</keyword>
<sequence>VLFTYYISFFIMGGLFTKSKKESLNSQYVTSQDQAILDLKIQRDKMKTYIKKSEKTIAHDKELARELLNKGMKDRALLMLKKKKYLERMIEKTEMQLDTIQRMVNDIEFATIQSEVVNKLRAGNEALKMMNQMFNLDEIDKIMEETKEGAQFQEEISNMLSGAFNEQDEEDLEAELERLTEQQMDEKLIGLPKVPENDITNEDVIVDKQNIKISKSKKETSKIRS</sequence>
<name>A0AAF5DH71_STRER</name>
<evidence type="ECO:0000256" key="1">
    <source>
        <dbReference type="ARBA" id="ARBA00004608"/>
    </source>
</evidence>
<organism evidence="8 9">
    <name type="scientific">Strongyloides stercoralis</name>
    <name type="common">Threadworm</name>
    <dbReference type="NCBI Taxonomy" id="6248"/>
    <lineage>
        <taxon>Eukaryota</taxon>
        <taxon>Metazoa</taxon>
        <taxon>Ecdysozoa</taxon>
        <taxon>Nematoda</taxon>
        <taxon>Chromadorea</taxon>
        <taxon>Rhabditida</taxon>
        <taxon>Tylenchina</taxon>
        <taxon>Panagrolaimomorpha</taxon>
        <taxon>Strongyloidoidea</taxon>
        <taxon>Strongyloididae</taxon>
        <taxon>Strongyloides</taxon>
    </lineage>
</organism>
<evidence type="ECO:0000313" key="8">
    <source>
        <dbReference type="Proteomes" id="UP000035681"/>
    </source>
</evidence>
<dbReference type="Proteomes" id="UP000035681">
    <property type="component" value="Unplaced"/>
</dbReference>
<evidence type="ECO:0000256" key="5">
    <source>
        <dbReference type="ARBA" id="ARBA00022927"/>
    </source>
</evidence>
<proteinExistence type="inferred from homology"/>
<dbReference type="AlphaFoldDB" id="A0AAF5DH71"/>
<reference evidence="9" key="1">
    <citation type="submission" date="2024-02" db="UniProtKB">
        <authorList>
            <consortium name="WormBaseParasite"/>
        </authorList>
    </citation>
    <scope>IDENTIFICATION</scope>
</reference>
<dbReference type="GO" id="GO:0005771">
    <property type="term" value="C:multivesicular body"/>
    <property type="evidence" value="ECO:0007669"/>
    <property type="project" value="TreeGrafter"/>
</dbReference>
<keyword evidence="3" id="KW-0813">Transport</keyword>
<keyword evidence="4" id="KW-0967">Endosome</keyword>
<keyword evidence="5" id="KW-0653">Protein transport</keyword>
<dbReference type="PANTHER" id="PTHR22761:SF5">
    <property type="entry name" value="CHARGED MULTIVESICULAR BODY PROTEIN 6"/>
    <property type="match status" value="1"/>
</dbReference>
<dbReference type="WBParaSite" id="TCONS_00011620.p1">
    <property type="protein sequence ID" value="TCONS_00011620.p1"/>
    <property type="gene ID" value="XLOC_006230"/>
</dbReference>
<dbReference type="GO" id="GO:0015031">
    <property type="term" value="P:protein transport"/>
    <property type="evidence" value="ECO:0007669"/>
    <property type="project" value="UniProtKB-KW"/>
</dbReference>
<dbReference type="PANTHER" id="PTHR22761">
    <property type="entry name" value="CHARGED MULTIVESICULAR BODY PROTEIN"/>
    <property type="match status" value="1"/>
</dbReference>
<comment type="similarity">
    <text evidence="2">Belongs to the SNF7 family.</text>
</comment>
<dbReference type="GO" id="GO:0006900">
    <property type="term" value="P:vesicle budding from membrane"/>
    <property type="evidence" value="ECO:0007669"/>
    <property type="project" value="TreeGrafter"/>
</dbReference>
<accession>A0AAF5DH71</accession>
<evidence type="ECO:0000256" key="4">
    <source>
        <dbReference type="ARBA" id="ARBA00022753"/>
    </source>
</evidence>
<dbReference type="GO" id="GO:0000815">
    <property type="term" value="C:ESCRT III complex"/>
    <property type="evidence" value="ECO:0007669"/>
    <property type="project" value="TreeGrafter"/>
</dbReference>
<evidence type="ECO:0000313" key="9">
    <source>
        <dbReference type="WBParaSite" id="TCONS_00011620.p1"/>
    </source>
</evidence>
<dbReference type="GO" id="GO:0032511">
    <property type="term" value="P:late endosome to vacuole transport via multivesicular body sorting pathway"/>
    <property type="evidence" value="ECO:0007669"/>
    <property type="project" value="TreeGrafter"/>
</dbReference>
<evidence type="ECO:0000256" key="6">
    <source>
        <dbReference type="ARBA" id="ARBA00023136"/>
    </source>
</evidence>
<comment type="subcellular location">
    <subcellularLocation>
        <location evidence="1">Endosome membrane</location>
    </subcellularLocation>
</comment>
<evidence type="ECO:0000256" key="7">
    <source>
        <dbReference type="SAM" id="Coils"/>
    </source>
</evidence>
<dbReference type="Gene3D" id="6.10.140.1230">
    <property type="match status" value="1"/>
</dbReference>
<keyword evidence="7" id="KW-0175">Coiled coil</keyword>
<keyword evidence="6" id="KW-0472">Membrane</keyword>
<evidence type="ECO:0000256" key="2">
    <source>
        <dbReference type="ARBA" id="ARBA00006190"/>
    </source>
</evidence>
<protein>
    <submittedName>
        <fullName evidence="9">Charged multivesicular body protein 6</fullName>
    </submittedName>
</protein>
<evidence type="ECO:0000256" key="3">
    <source>
        <dbReference type="ARBA" id="ARBA00022448"/>
    </source>
</evidence>
<dbReference type="InterPro" id="IPR005024">
    <property type="entry name" value="Snf7_fam"/>
</dbReference>
<dbReference type="Pfam" id="PF03357">
    <property type="entry name" value="Snf7"/>
    <property type="match status" value="1"/>
</dbReference>